<dbReference type="Pfam" id="PF04641">
    <property type="entry name" value="Rtf2"/>
    <property type="match status" value="1"/>
</dbReference>
<feature type="region of interest" description="Disordered" evidence="1">
    <location>
        <begin position="179"/>
        <end position="228"/>
    </location>
</feature>
<dbReference type="GO" id="GO:0005634">
    <property type="term" value="C:nucleus"/>
    <property type="evidence" value="ECO:0007669"/>
    <property type="project" value="TreeGrafter"/>
</dbReference>
<dbReference type="OrthoDB" id="247013at2759"/>
<evidence type="ECO:0000313" key="3">
    <source>
        <dbReference type="Proteomes" id="UP000274922"/>
    </source>
</evidence>
<dbReference type="PANTHER" id="PTHR12775">
    <property type="entry name" value="PROTEIN C20ORF43 HOMOLOG"/>
    <property type="match status" value="1"/>
</dbReference>
<reference evidence="3" key="1">
    <citation type="journal article" date="2018" name="Nat. Microbiol.">
        <title>Leveraging single-cell genomics to expand the fungal tree of life.</title>
        <authorList>
            <person name="Ahrendt S.R."/>
            <person name="Quandt C.A."/>
            <person name="Ciobanu D."/>
            <person name="Clum A."/>
            <person name="Salamov A."/>
            <person name="Andreopoulos B."/>
            <person name="Cheng J.F."/>
            <person name="Woyke T."/>
            <person name="Pelin A."/>
            <person name="Henrissat B."/>
            <person name="Reynolds N.K."/>
            <person name="Benny G.L."/>
            <person name="Smith M.E."/>
            <person name="James T.Y."/>
            <person name="Grigoriev I.V."/>
        </authorList>
    </citation>
    <scope>NUCLEOTIDE SEQUENCE [LARGE SCALE GENOMIC DNA]</scope>
    <source>
        <strain evidence="3">ATCC 52028</strain>
    </source>
</reference>
<feature type="compositionally biased region" description="Low complexity" evidence="1">
    <location>
        <begin position="132"/>
        <end position="141"/>
    </location>
</feature>
<keyword evidence="3" id="KW-1185">Reference proteome</keyword>
<protein>
    <submittedName>
        <fullName evidence="2">Uncharacterized protein</fullName>
    </submittedName>
</protein>
<organism evidence="2 3">
    <name type="scientific">Caulochytrium protostelioides</name>
    <dbReference type="NCBI Taxonomy" id="1555241"/>
    <lineage>
        <taxon>Eukaryota</taxon>
        <taxon>Fungi</taxon>
        <taxon>Fungi incertae sedis</taxon>
        <taxon>Chytridiomycota</taxon>
        <taxon>Chytridiomycota incertae sedis</taxon>
        <taxon>Chytridiomycetes</taxon>
        <taxon>Caulochytriales</taxon>
        <taxon>Caulochytriaceae</taxon>
        <taxon>Caulochytrium</taxon>
    </lineage>
</organism>
<dbReference type="Proteomes" id="UP000274922">
    <property type="component" value="Unassembled WGS sequence"/>
</dbReference>
<gene>
    <name evidence="2" type="ORF">CXG81DRAFT_23812</name>
</gene>
<feature type="region of interest" description="Disordered" evidence="1">
    <location>
        <begin position="118"/>
        <end position="141"/>
    </location>
</feature>
<feature type="compositionally biased region" description="Basic and acidic residues" evidence="1">
    <location>
        <begin position="200"/>
        <end position="226"/>
    </location>
</feature>
<proteinExistence type="predicted"/>
<dbReference type="InterPro" id="IPR006735">
    <property type="entry name" value="Rtf2"/>
</dbReference>
<evidence type="ECO:0000313" key="2">
    <source>
        <dbReference type="EMBL" id="RKP03551.1"/>
    </source>
</evidence>
<feature type="region of interest" description="Disordered" evidence="1">
    <location>
        <begin position="300"/>
        <end position="325"/>
    </location>
</feature>
<sequence length="325" mass="33813">MGGDGGSFHRRDVMVRLRRSPPEAQAVAAALARQEGLRRCALSREPLAPPCVADLFGHLFNKTAVLTHLMALKQDLKRKSSPAEAASAASSTATAAARFPHLTALRDVVDLHLTPASDASASREADGVSTRPAATPAAPSAHDAAWMCPLTGRLMDGHVPFVYLVGCGCVMSRAGLAHATGKTPAGTDAAAAAARRRRRQAADRADGGEARSDTEARGDAEARSDAEAAAVEPCPVCSMPRVPRPPWAAFLPAAASSGAAARRPETDLDVIGLNPQSTEDVAAAERRVAAAVAAQVALREAKRRHKRAKREHALPAPPSPPTTSS</sequence>
<name>A0A4P9XEG6_9FUNG</name>
<dbReference type="PANTHER" id="PTHR12775:SF0">
    <property type="entry name" value="REPLICATION TERMINATION FACTOR 2"/>
    <property type="match status" value="1"/>
</dbReference>
<feature type="compositionally biased region" description="Basic residues" evidence="1">
    <location>
        <begin position="301"/>
        <end position="310"/>
    </location>
</feature>
<dbReference type="STRING" id="1555241.A0A4P9XEG6"/>
<feature type="compositionally biased region" description="Pro residues" evidence="1">
    <location>
        <begin position="315"/>
        <end position="325"/>
    </location>
</feature>
<evidence type="ECO:0000256" key="1">
    <source>
        <dbReference type="SAM" id="MobiDB-lite"/>
    </source>
</evidence>
<accession>A0A4P9XEG6</accession>
<dbReference type="EMBL" id="ML014121">
    <property type="protein sequence ID" value="RKP03551.1"/>
    <property type="molecule type" value="Genomic_DNA"/>
</dbReference>
<dbReference type="AlphaFoldDB" id="A0A4P9XEG6"/>
<dbReference type="GO" id="GO:0006274">
    <property type="term" value="P:DNA replication termination"/>
    <property type="evidence" value="ECO:0007669"/>
    <property type="project" value="TreeGrafter"/>
</dbReference>